<dbReference type="RefSeq" id="WP_377354587.1">
    <property type="nucleotide sequence ID" value="NZ_JBHTLQ010000061.1"/>
</dbReference>
<keyword evidence="2" id="KW-0418">Kinase</keyword>
<dbReference type="SUPFAM" id="SSF111331">
    <property type="entry name" value="NAD kinase/diacylglycerol kinase-like"/>
    <property type="match status" value="1"/>
</dbReference>
<dbReference type="InterPro" id="IPR001206">
    <property type="entry name" value="Diacylglycerol_kinase_cat_dom"/>
</dbReference>
<dbReference type="Gene3D" id="3.40.50.10330">
    <property type="entry name" value="Probable inorganic polyphosphate/atp-NAD kinase, domain 1"/>
    <property type="match status" value="1"/>
</dbReference>
<proteinExistence type="predicted"/>
<dbReference type="InterPro" id="IPR016064">
    <property type="entry name" value="NAD/diacylglycerol_kinase_sf"/>
</dbReference>
<evidence type="ECO:0000313" key="3">
    <source>
        <dbReference type="Proteomes" id="UP001597216"/>
    </source>
</evidence>
<gene>
    <name evidence="2" type="ORF">ACFQ27_18180</name>
</gene>
<dbReference type="GO" id="GO:0016301">
    <property type="term" value="F:kinase activity"/>
    <property type="evidence" value="ECO:0007669"/>
    <property type="project" value="UniProtKB-KW"/>
</dbReference>
<dbReference type="InterPro" id="IPR017438">
    <property type="entry name" value="ATP-NAD_kinase_N"/>
</dbReference>
<keyword evidence="2" id="KW-0808">Transferase</keyword>
<dbReference type="EMBL" id="JBHTLQ010000061">
    <property type="protein sequence ID" value="MFD1192524.1"/>
    <property type="molecule type" value="Genomic_DNA"/>
</dbReference>
<dbReference type="Proteomes" id="UP001597216">
    <property type="component" value="Unassembled WGS sequence"/>
</dbReference>
<name>A0ABW3T5U5_9CAUL</name>
<dbReference type="EC" id="2.7.1.-" evidence="2"/>
<evidence type="ECO:0000259" key="1">
    <source>
        <dbReference type="Pfam" id="PF00781"/>
    </source>
</evidence>
<comment type="caution">
    <text evidence="2">The sequence shown here is derived from an EMBL/GenBank/DDBJ whole genome shotgun (WGS) entry which is preliminary data.</text>
</comment>
<evidence type="ECO:0000313" key="2">
    <source>
        <dbReference type="EMBL" id="MFD1192524.1"/>
    </source>
</evidence>
<organism evidence="2 3">
    <name type="scientific">Phenylobacterium conjunctum</name>
    <dbReference type="NCBI Taxonomy" id="1298959"/>
    <lineage>
        <taxon>Bacteria</taxon>
        <taxon>Pseudomonadati</taxon>
        <taxon>Pseudomonadota</taxon>
        <taxon>Alphaproteobacteria</taxon>
        <taxon>Caulobacterales</taxon>
        <taxon>Caulobacteraceae</taxon>
        <taxon>Phenylobacterium</taxon>
    </lineage>
</organism>
<sequence>MSPLRLRHVELIANTASGGVGPDAPDLARRILAEHGLRGRVWTPQDGALPDLLKRAVDAGPDLLAILAGDGTARAAAECCGPDGPLLAPLPGGTMNMLPQAIYGDLAWPQALEAVLAAGQPRMLGGDEVEGRLFLVAAILGSPALWAPAREAVRKGRLDLALGRARRAWARAFSGRLRYRLDLDAPDKAEALAFLCPPISRALSDDAQALEAAALDPKGAAEAFRLGVNALTGDWRRDPAVRTARCQAAAVWAARGLPALLDGEPVRLAPRASIRWRPKVVQVLAPA</sequence>
<dbReference type="Pfam" id="PF00781">
    <property type="entry name" value="DAGK_cat"/>
    <property type="match status" value="1"/>
</dbReference>
<protein>
    <submittedName>
        <fullName evidence="2">Diacylglycerol/lipid kinase family protein</fullName>
        <ecNumber evidence="2">2.7.1.-</ecNumber>
    </submittedName>
</protein>
<feature type="domain" description="DAGKc" evidence="1">
    <location>
        <begin position="10"/>
        <end position="116"/>
    </location>
</feature>
<accession>A0ABW3T5U5</accession>
<keyword evidence="3" id="KW-1185">Reference proteome</keyword>
<reference evidence="3" key="1">
    <citation type="journal article" date="2019" name="Int. J. Syst. Evol. Microbiol.">
        <title>The Global Catalogue of Microorganisms (GCM) 10K type strain sequencing project: providing services to taxonomists for standard genome sequencing and annotation.</title>
        <authorList>
            <consortium name="The Broad Institute Genomics Platform"/>
            <consortium name="The Broad Institute Genome Sequencing Center for Infectious Disease"/>
            <person name="Wu L."/>
            <person name="Ma J."/>
        </authorList>
    </citation>
    <scope>NUCLEOTIDE SEQUENCE [LARGE SCALE GENOMIC DNA]</scope>
    <source>
        <strain evidence="3">CCUG 55074</strain>
    </source>
</reference>